<feature type="domain" description="PRC-barrel" evidence="1">
    <location>
        <begin position="21"/>
        <end position="96"/>
    </location>
</feature>
<dbReference type="PANTHER" id="PTHR36505:SF1">
    <property type="entry name" value="BLR1072 PROTEIN"/>
    <property type="match status" value="1"/>
</dbReference>
<dbReference type="AlphaFoldDB" id="A0A1M4XP34"/>
<reference evidence="2 3" key="1">
    <citation type="submission" date="2016-11" db="EMBL/GenBank/DDBJ databases">
        <authorList>
            <person name="Jaros S."/>
            <person name="Januszkiewicz K."/>
            <person name="Wedrychowicz H."/>
        </authorList>
    </citation>
    <scope>NUCLEOTIDE SEQUENCE [LARGE SCALE GENOMIC DNA]</scope>
    <source>
        <strain evidence="2 3">DSM 19436</strain>
    </source>
</reference>
<dbReference type="Gene3D" id="2.30.30.240">
    <property type="entry name" value="PRC-barrel domain"/>
    <property type="match status" value="1"/>
</dbReference>
<evidence type="ECO:0000313" key="2">
    <source>
        <dbReference type="EMBL" id="SHE95354.1"/>
    </source>
</evidence>
<organism evidence="2 3">
    <name type="scientific">Kaistia soli DSM 19436</name>
    <dbReference type="NCBI Taxonomy" id="1122133"/>
    <lineage>
        <taxon>Bacteria</taxon>
        <taxon>Pseudomonadati</taxon>
        <taxon>Pseudomonadota</taxon>
        <taxon>Alphaproteobacteria</taxon>
        <taxon>Hyphomicrobiales</taxon>
        <taxon>Kaistiaceae</taxon>
        <taxon>Kaistia</taxon>
    </lineage>
</organism>
<evidence type="ECO:0000313" key="3">
    <source>
        <dbReference type="Proteomes" id="UP000184485"/>
    </source>
</evidence>
<dbReference type="InterPro" id="IPR027275">
    <property type="entry name" value="PRC-brl_dom"/>
</dbReference>
<keyword evidence="3" id="KW-1185">Reference proteome</keyword>
<protein>
    <submittedName>
        <fullName evidence="2">PRC-barrel domain-containing protein</fullName>
    </submittedName>
</protein>
<dbReference type="RefSeq" id="WP_073051877.1">
    <property type="nucleotide sequence ID" value="NZ_FQUP01000001.1"/>
</dbReference>
<dbReference type="OrthoDB" id="7274881at2"/>
<dbReference type="InterPro" id="IPR011033">
    <property type="entry name" value="PRC_barrel-like_sf"/>
</dbReference>
<sequence>MTLVNDTGFTTSTHSINPLISAEKVDGTAVYNGAGERLGDVHDVMIDKQSGRVAYAILSFGGFLGIGEKYHPLPWNALKYDTELGGYVVNLTRDQLEGGPVFDDTDEPTWGDRDYEKRVHDYYGISPYWTI</sequence>
<dbReference type="Pfam" id="PF05239">
    <property type="entry name" value="PRC"/>
    <property type="match status" value="1"/>
</dbReference>
<evidence type="ECO:0000259" key="1">
    <source>
        <dbReference type="Pfam" id="PF05239"/>
    </source>
</evidence>
<gene>
    <name evidence="2" type="ORF">SAMN02745157_1305</name>
</gene>
<accession>A0A1M4XP34</accession>
<dbReference type="Proteomes" id="UP000184485">
    <property type="component" value="Unassembled WGS sequence"/>
</dbReference>
<dbReference type="SUPFAM" id="SSF50346">
    <property type="entry name" value="PRC-barrel domain"/>
    <property type="match status" value="1"/>
</dbReference>
<dbReference type="STRING" id="1122133.SAMN02745157_1305"/>
<dbReference type="PANTHER" id="PTHR36505">
    <property type="entry name" value="BLR1072 PROTEIN"/>
    <property type="match status" value="1"/>
</dbReference>
<dbReference type="EMBL" id="FQUP01000001">
    <property type="protein sequence ID" value="SHE95354.1"/>
    <property type="molecule type" value="Genomic_DNA"/>
</dbReference>
<name>A0A1M4XP34_9HYPH</name>
<proteinExistence type="predicted"/>